<gene>
    <name evidence="2" type="ORF">RIF29_20137</name>
</gene>
<dbReference type="AlphaFoldDB" id="A0AAN9F4Y9"/>
<evidence type="ECO:0000256" key="1">
    <source>
        <dbReference type="SAM" id="MobiDB-lite"/>
    </source>
</evidence>
<dbReference type="EMBL" id="JAYWIO010000004">
    <property type="protein sequence ID" value="KAK7267463.1"/>
    <property type="molecule type" value="Genomic_DNA"/>
</dbReference>
<evidence type="ECO:0000313" key="3">
    <source>
        <dbReference type="Proteomes" id="UP001372338"/>
    </source>
</evidence>
<reference evidence="2 3" key="1">
    <citation type="submission" date="2024-01" db="EMBL/GenBank/DDBJ databases">
        <title>The genomes of 5 underutilized Papilionoideae crops provide insights into root nodulation and disease resistanc.</title>
        <authorList>
            <person name="Yuan L."/>
        </authorList>
    </citation>
    <scope>NUCLEOTIDE SEQUENCE [LARGE SCALE GENOMIC DNA]</scope>
    <source>
        <strain evidence="2">ZHUSHIDOU_FW_LH</strain>
        <tissue evidence="2">Leaf</tissue>
    </source>
</reference>
<keyword evidence="3" id="KW-1185">Reference proteome</keyword>
<comment type="caution">
    <text evidence="2">The sequence shown here is derived from an EMBL/GenBank/DDBJ whole genome shotgun (WGS) entry which is preliminary data.</text>
</comment>
<organism evidence="2 3">
    <name type="scientific">Crotalaria pallida</name>
    <name type="common">Smooth rattlebox</name>
    <name type="synonym">Crotalaria striata</name>
    <dbReference type="NCBI Taxonomy" id="3830"/>
    <lineage>
        <taxon>Eukaryota</taxon>
        <taxon>Viridiplantae</taxon>
        <taxon>Streptophyta</taxon>
        <taxon>Embryophyta</taxon>
        <taxon>Tracheophyta</taxon>
        <taxon>Spermatophyta</taxon>
        <taxon>Magnoliopsida</taxon>
        <taxon>eudicotyledons</taxon>
        <taxon>Gunneridae</taxon>
        <taxon>Pentapetalae</taxon>
        <taxon>rosids</taxon>
        <taxon>fabids</taxon>
        <taxon>Fabales</taxon>
        <taxon>Fabaceae</taxon>
        <taxon>Papilionoideae</taxon>
        <taxon>50 kb inversion clade</taxon>
        <taxon>genistoids sensu lato</taxon>
        <taxon>core genistoids</taxon>
        <taxon>Crotalarieae</taxon>
        <taxon>Crotalaria</taxon>
    </lineage>
</organism>
<protein>
    <submittedName>
        <fullName evidence="2">Uncharacterized protein</fullName>
    </submittedName>
</protein>
<feature type="region of interest" description="Disordered" evidence="1">
    <location>
        <begin position="80"/>
        <end position="99"/>
    </location>
</feature>
<feature type="compositionally biased region" description="Basic and acidic residues" evidence="1">
    <location>
        <begin position="1"/>
        <end position="12"/>
    </location>
</feature>
<evidence type="ECO:0000313" key="2">
    <source>
        <dbReference type="EMBL" id="KAK7267463.1"/>
    </source>
</evidence>
<feature type="region of interest" description="Disordered" evidence="1">
    <location>
        <begin position="1"/>
        <end position="75"/>
    </location>
</feature>
<dbReference type="Proteomes" id="UP001372338">
    <property type="component" value="Unassembled WGS sequence"/>
</dbReference>
<name>A0AAN9F4Y9_CROPI</name>
<accession>A0AAN9F4Y9</accession>
<sequence length="184" mass="20230">MHVKPSNKDSKDALSPVDGDPHASASNIVVTAPESHTEGVKANPNRQNQGESSPVIDGMTGEASAKSEEPIHGDWMIVTRKKRNKHKNQRPLMSNDKEKENIKIPHARVYETSGVVEQVQEGGAQKAGVVVKRGPGKRVEPKENMIPQLIYCCVTLELKELTKPQLKSIHLCLGLSRFREGTLV</sequence>
<feature type="compositionally biased region" description="Basic residues" evidence="1">
    <location>
        <begin position="80"/>
        <end position="89"/>
    </location>
</feature>
<proteinExistence type="predicted"/>